<dbReference type="FunFam" id="2.10.90.10:FF:000001">
    <property type="entry name" value="Bone morphogenetic protein 4"/>
    <property type="match status" value="1"/>
</dbReference>
<dbReference type="GO" id="GO:0005125">
    <property type="term" value="F:cytokine activity"/>
    <property type="evidence" value="ECO:0007669"/>
    <property type="project" value="TreeGrafter"/>
</dbReference>
<keyword evidence="3" id="KW-0964">Secreted</keyword>
<feature type="compositionally biased region" description="Polar residues" evidence="9">
    <location>
        <begin position="115"/>
        <end position="129"/>
    </location>
</feature>
<keyword evidence="6" id="KW-1015">Disulfide bond</keyword>
<evidence type="ECO:0000256" key="3">
    <source>
        <dbReference type="ARBA" id="ARBA00022525"/>
    </source>
</evidence>
<dbReference type="InterPro" id="IPR017948">
    <property type="entry name" value="TGFb_CS"/>
</dbReference>
<evidence type="ECO:0000256" key="7">
    <source>
        <dbReference type="ARBA" id="ARBA00023180"/>
    </source>
</evidence>
<dbReference type="GO" id="GO:0005615">
    <property type="term" value="C:extracellular space"/>
    <property type="evidence" value="ECO:0007669"/>
    <property type="project" value="TreeGrafter"/>
</dbReference>
<feature type="region of interest" description="Disordered" evidence="9">
    <location>
        <begin position="78"/>
        <end position="129"/>
    </location>
</feature>
<dbReference type="InterPro" id="IPR029034">
    <property type="entry name" value="Cystine-knot_cytokine"/>
</dbReference>
<evidence type="ECO:0000256" key="5">
    <source>
        <dbReference type="ARBA" id="ARBA00023030"/>
    </source>
</evidence>
<feature type="domain" description="TGF-beta family profile" evidence="11">
    <location>
        <begin position="379"/>
        <end position="494"/>
    </location>
</feature>
<dbReference type="PROSITE" id="PS00250">
    <property type="entry name" value="TGF_BETA_1"/>
    <property type="match status" value="1"/>
</dbReference>
<dbReference type="GO" id="GO:0008083">
    <property type="term" value="F:growth factor activity"/>
    <property type="evidence" value="ECO:0007669"/>
    <property type="project" value="UniProtKB-KW"/>
</dbReference>
<protein>
    <submittedName>
        <fullName evidence="13">Bone morphogenetic protein 10 isoform X1</fullName>
    </submittedName>
</protein>
<dbReference type="Pfam" id="PF00019">
    <property type="entry name" value="TGF_beta"/>
    <property type="match status" value="1"/>
</dbReference>
<name>A0A8B7N5B8_HYAAZ</name>
<feature type="compositionally biased region" description="Polar residues" evidence="9">
    <location>
        <begin position="78"/>
        <end position="106"/>
    </location>
</feature>
<keyword evidence="5 8" id="KW-0339">Growth factor</keyword>
<evidence type="ECO:0000256" key="4">
    <source>
        <dbReference type="ARBA" id="ARBA00022729"/>
    </source>
</evidence>
<proteinExistence type="inferred from homology"/>
<accession>A0A8B7N5B8</accession>
<organism evidence="12 13">
    <name type="scientific">Hyalella azteca</name>
    <name type="common">Amphipod</name>
    <dbReference type="NCBI Taxonomy" id="294128"/>
    <lineage>
        <taxon>Eukaryota</taxon>
        <taxon>Metazoa</taxon>
        <taxon>Ecdysozoa</taxon>
        <taxon>Arthropoda</taxon>
        <taxon>Crustacea</taxon>
        <taxon>Multicrustacea</taxon>
        <taxon>Malacostraca</taxon>
        <taxon>Eumalacostraca</taxon>
        <taxon>Peracarida</taxon>
        <taxon>Amphipoda</taxon>
        <taxon>Senticaudata</taxon>
        <taxon>Talitrida</taxon>
        <taxon>Talitroidea</taxon>
        <taxon>Hyalellidae</taxon>
        <taxon>Hyalella</taxon>
    </lineage>
</organism>
<dbReference type="PROSITE" id="PS51362">
    <property type="entry name" value="TGF_BETA_2"/>
    <property type="match status" value="1"/>
</dbReference>
<comment type="subcellular location">
    <subcellularLocation>
        <location evidence="1">Secreted</location>
    </subcellularLocation>
</comment>
<gene>
    <name evidence="13" type="primary">LOC108666198</name>
</gene>
<evidence type="ECO:0000256" key="6">
    <source>
        <dbReference type="ARBA" id="ARBA00023157"/>
    </source>
</evidence>
<reference evidence="13" key="1">
    <citation type="submission" date="2025-08" db="UniProtKB">
        <authorList>
            <consortium name="RefSeq"/>
        </authorList>
    </citation>
    <scope>IDENTIFICATION</scope>
    <source>
        <tissue evidence="13">Whole organism</tissue>
    </source>
</reference>
<keyword evidence="7" id="KW-0325">Glycoprotein</keyword>
<evidence type="ECO:0000256" key="9">
    <source>
        <dbReference type="SAM" id="MobiDB-lite"/>
    </source>
</evidence>
<dbReference type="OrthoDB" id="5987191at2759"/>
<dbReference type="GeneID" id="108666198"/>
<keyword evidence="12" id="KW-1185">Reference proteome</keyword>
<evidence type="ECO:0000256" key="2">
    <source>
        <dbReference type="ARBA" id="ARBA00006656"/>
    </source>
</evidence>
<feature type="compositionally biased region" description="Acidic residues" evidence="9">
    <location>
        <begin position="363"/>
        <end position="374"/>
    </location>
</feature>
<dbReference type="Proteomes" id="UP000694843">
    <property type="component" value="Unplaced"/>
</dbReference>
<evidence type="ECO:0000256" key="8">
    <source>
        <dbReference type="RuleBase" id="RU000354"/>
    </source>
</evidence>
<dbReference type="Gene3D" id="2.10.90.10">
    <property type="entry name" value="Cystine-knot cytokines"/>
    <property type="match status" value="1"/>
</dbReference>
<evidence type="ECO:0000256" key="1">
    <source>
        <dbReference type="ARBA" id="ARBA00004613"/>
    </source>
</evidence>
<evidence type="ECO:0000256" key="10">
    <source>
        <dbReference type="SAM" id="SignalP"/>
    </source>
</evidence>
<comment type="similarity">
    <text evidence="2 8">Belongs to the TGF-beta family.</text>
</comment>
<feature type="region of interest" description="Disordered" evidence="9">
    <location>
        <begin position="363"/>
        <end position="388"/>
    </location>
</feature>
<evidence type="ECO:0000313" key="12">
    <source>
        <dbReference type="Proteomes" id="UP000694843"/>
    </source>
</evidence>
<dbReference type="CDD" id="cd13767">
    <property type="entry name" value="TGF_beta_BMP9_like"/>
    <property type="match status" value="1"/>
</dbReference>
<dbReference type="SMART" id="SM00204">
    <property type="entry name" value="TGFB"/>
    <property type="match status" value="1"/>
</dbReference>
<dbReference type="KEGG" id="hazt:108666198"/>
<dbReference type="RefSeq" id="XP_018008513.1">
    <property type="nucleotide sequence ID" value="XM_018153024.2"/>
</dbReference>
<feature type="signal peptide" evidence="10">
    <location>
        <begin position="1"/>
        <end position="30"/>
    </location>
</feature>
<dbReference type="PANTHER" id="PTHR11848">
    <property type="entry name" value="TGF-BETA FAMILY"/>
    <property type="match status" value="1"/>
</dbReference>
<dbReference type="PANTHER" id="PTHR11848:SF307">
    <property type="entry name" value="BONE MORPHOGENETIC PROTEIN 10"/>
    <property type="match status" value="1"/>
</dbReference>
<dbReference type="InterPro" id="IPR015615">
    <property type="entry name" value="TGF-beta-rel"/>
</dbReference>
<dbReference type="AlphaFoldDB" id="A0A8B7N5B8"/>
<feature type="chain" id="PRO_5034579378" evidence="10">
    <location>
        <begin position="31"/>
        <end position="494"/>
    </location>
</feature>
<evidence type="ECO:0000313" key="13">
    <source>
        <dbReference type="RefSeq" id="XP_018008513.1"/>
    </source>
</evidence>
<dbReference type="InterPro" id="IPR001839">
    <property type="entry name" value="TGF-b_C"/>
</dbReference>
<evidence type="ECO:0000259" key="11">
    <source>
        <dbReference type="PROSITE" id="PS51362"/>
    </source>
</evidence>
<keyword evidence="4 10" id="KW-0732">Signal</keyword>
<dbReference type="SUPFAM" id="SSF57501">
    <property type="entry name" value="Cystine-knot cytokines"/>
    <property type="match status" value="1"/>
</dbReference>
<sequence>MVLQRTRSGAFGCRRKILVTFRLLVIVVLATMCDRGGCAMKTGSDQYGTLEKSTQVISTSLTKHDWQRRQYVNKGHLASQSTFPQTRHSFHTGSNSGSHLNVTDSHPLSDESILDPTNTRTESLLQSTTSGLRLTNISRSWSHPQDKVPRVMMELYDMNFRTGGSSAPYEADTVRCFPAVSVQNESSAAVESDSRGYEGRPAMEGHRHTSSTFVFKIMLPKGEHVRRLMLRLHVLVRNKKSPAGLERRLRVSFVKCVPEGQRQTGCRRVVVAWKDTYLHNHSWLSFNIARALKELRNQNPATLQVDVENIFTTVGNTGELLVDSSFQDVDLQPMLLLYTSKPGARRRREKRSMTDAEWEAFEEDLEAADDDPPEIQDRNGRRASRRRRAKNSCKRKPFRVDFASIGWSDWVIAPTEYEAFQCSGKCFYPLASHLSPTKHAVIQTLMHSKSTERARRACCVPTTLGPISLLYKEDGIITFKKEYDGMVALECGCR</sequence>